<sequence>MRVYKVVELATSDAPPLRRTVDEIVERGEQARRRRRAGLAVTSAAAAVLAVVGLAAVARLGTAREPEPLTPAAGPLPDFPQPSGPFEFTIAGYQVGRFKVGAPAGASAAYQRAPVYADGVTSRVDDTTVPMSVAELVVYRPGAFAADALTGTAPATVAGRDALRFTNEHGLGLAWEYTAGAWATLIGGGGQNRSGISIADLQDIAAGLRSGGPTPARVPFTLSYVPAGYRAVEASSGAYPGTLLGPDPAAMARGGALFMSPLPQPAGLTAPWNFGIGPVGGFTISLIPNSQSNYPLKPGEPNAPRCPSEAICHAWNADGSLQIEIVGDGKLPDAELIKVLNGLTLTSSVLTQ</sequence>
<reference evidence="2" key="1">
    <citation type="journal article" date="2014" name="Int. J. Syst. Evol. Microbiol.">
        <title>Complete genome sequence of Corynebacterium casei LMG S-19264T (=DSM 44701T), isolated from a smear-ripened cheese.</title>
        <authorList>
            <consortium name="US DOE Joint Genome Institute (JGI-PGF)"/>
            <person name="Walter F."/>
            <person name="Albersmeier A."/>
            <person name="Kalinowski J."/>
            <person name="Ruckert C."/>
        </authorList>
    </citation>
    <scope>NUCLEOTIDE SEQUENCE</scope>
    <source>
        <strain evidence="2">JCM 19831</strain>
    </source>
</reference>
<dbReference type="Proteomes" id="UP000642070">
    <property type="component" value="Unassembled WGS sequence"/>
</dbReference>
<name>A0A917TPU6_9ACTN</name>
<keyword evidence="3" id="KW-1185">Reference proteome</keyword>
<dbReference type="EMBL" id="BMPI01000015">
    <property type="protein sequence ID" value="GGM31446.1"/>
    <property type="molecule type" value="Genomic_DNA"/>
</dbReference>
<dbReference type="AlphaFoldDB" id="A0A917TPU6"/>
<evidence type="ECO:0000256" key="1">
    <source>
        <dbReference type="SAM" id="Phobius"/>
    </source>
</evidence>
<comment type="caution">
    <text evidence="2">The sequence shown here is derived from an EMBL/GenBank/DDBJ whole genome shotgun (WGS) entry which is preliminary data.</text>
</comment>
<proteinExistence type="predicted"/>
<accession>A0A917TPU6</accession>
<feature type="transmembrane region" description="Helical" evidence="1">
    <location>
        <begin position="37"/>
        <end position="58"/>
    </location>
</feature>
<evidence type="ECO:0000313" key="3">
    <source>
        <dbReference type="Proteomes" id="UP000642070"/>
    </source>
</evidence>
<organism evidence="2 3">
    <name type="scientific">Dactylosporangium sucinum</name>
    <dbReference type="NCBI Taxonomy" id="1424081"/>
    <lineage>
        <taxon>Bacteria</taxon>
        <taxon>Bacillati</taxon>
        <taxon>Actinomycetota</taxon>
        <taxon>Actinomycetes</taxon>
        <taxon>Micromonosporales</taxon>
        <taxon>Micromonosporaceae</taxon>
        <taxon>Dactylosporangium</taxon>
    </lineage>
</organism>
<keyword evidence="1" id="KW-1133">Transmembrane helix</keyword>
<reference evidence="2" key="2">
    <citation type="submission" date="2020-09" db="EMBL/GenBank/DDBJ databases">
        <authorList>
            <person name="Sun Q."/>
            <person name="Ohkuma M."/>
        </authorList>
    </citation>
    <scope>NUCLEOTIDE SEQUENCE</scope>
    <source>
        <strain evidence="2">JCM 19831</strain>
    </source>
</reference>
<gene>
    <name evidence="2" type="ORF">GCM10007977_035840</name>
</gene>
<protein>
    <submittedName>
        <fullName evidence="2">Uncharacterized protein</fullName>
    </submittedName>
</protein>
<dbReference type="RefSeq" id="WP_190250980.1">
    <property type="nucleotide sequence ID" value="NZ_BMPI01000015.1"/>
</dbReference>
<keyword evidence="1" id="KW-0472">Membrane</keyword>
<keyword evidence="1" id="KW-0812">Transmembrane</keyword>
<evidence type="ECO:0000313" key="2">
    <source>
        <dbReference type="EMBL" id="GGM31446.1"/>
    </source>
</evidence>